<proteinExistence type="inferred from homology"/>
<dbReference type="AlphaFoldDB" id="A0ABD0M378"/>
<dbReference type="InterPro" id="IPR042099">
    <property type="entry name" value="ANL_N_sf"/>
</dbReference>
<dbReference type="PANTHER" id="PTHR43201">
    <property type="entry name" value="ACYL-COA SYNTHETASE"/>
    <property type="match status" value="1"/>
</dbReference>
<dbReference type="GO" id="GO:0005737">
    <property type="term" value="C:cytoplasm"/>
    <property type="evidence" value="ECO:0007669"/>
    <property type="project" value="UniProtKB-ARBA"/>
</dbReference>
<dbReference type="CDD" id="cd05941">
    <property type="entry name" value="MCS"/>
    <property type="match status" value="1"/>
</dbReference>
<sequence>MSADQAAAAPALSCTKQIRPILTKQNSANGSSLRSVSTQTTLAARYAVNPRKLGVVSPLYLTAENHLGRTAIVDHNGKYTYNDLLHFSTVLSRDLMDICDASAPTLEFARVGFLCENDVSYVVTQWATWMAKGVAVPLCKSHPVSELKYFIQDSECSVLVASHSFADKLSPVAKELDISLRVLQTDELKTNYHVNEWFVSESATSEKKTGKAQKRRPKRWFDLHLFNNSFKNDPALIIYTSGTTGPPKGVVLTHGNLSAMVSNMTSAWAWTSGDVILHVLPLHHVHGVINALMTPLHMGATCLMLPKFDPHKVWSCLVNPASTTGGVRVNLFMAVPTIYAKLIEHYEKHLQRGRGSRLTCEYIKSVCLTRIRLMVSGSAALPQPVMERWESITGHRLLERYGMTEIGMALTNPLSGPRIAGSVGTPFPSVEVCISRPNVYTRNGYDSLAVGNSKRTTVMPGHEGEAGELLVRGPSVFHQYWGRPEATREAFTPDGWFKTGDTVMFENGVYKILGRTSVDVIKSGGYKISALDVERHLLAHPAIVDCAVVGLPDITWGQRVAAVIVLKDGHDLDLDSLRSWARDVLPPYQTPTVLRCLPSMPRNAMGKVNKKELVSDVFPEFFKQR</sequence>
<gene>
    <name evidence="5" type="ORF">BaRGS_00003084</name>
</gene>
<dbReference type="InterPro" id="IPR020845">
    <property type="entry name" value="AMP-binding_CS"/>
</dbReference>
<feature type="domain" description="AMP-binding enzyme C-terminal" evidence="4">
    <location>
        <begin position="533"/>
        <end position="607"/>
    </location>
</feature>
<organism evidence="5 6">
    <name type="scientific">Batillaria attramentaria</name>
    <dbReference type="NCBI Taxonomy" id="370345"/>
    <lineage>
        <taxon>Eukaryota</taxon>
        <taxon>Metazoa</taxon>
        <taxon>Spiralia</taxon>
        <taxon>Lophotrochozoa</taxon>
        <taxon>Mollusca</taxon>
        <taxon>Gastropoda</taxon>
        <taxon>Caenogastropoda</taxon>
        <taxon>Sorbeoconcha</taxon>
        <taxon>Cerithioidea</taxon>
        <taxon>Batillariidae</taxon>
        <taxon>Batillaria</taxon>
    </lineage>
</organism>
<evidence type="ECO:0000259" key="4">
    <source>
        <dbReference type="Pfam" id="PF13193"/>
    </source>
</evidence>
<protein>
    <submittedName>
        <fullName evidence="5">Uncharacterized protein</fullName>
    </submittedName>
</protein>
<dbReference type="InterPro" id="IPR045851">
    <property type="entry name" value="AMP-bd_C_sf"/>
</dbReference>
<dbReference type="EMBL" id="JACVVK020000009">
    <property type="protein sequence ID" value="KAK7505813.1"/>
    <property type="molecule type" value="Genomic_DNA"/>
</dbReference>
<evidence type="ECO:0000256" key="1">
    <source>
        <dbReference type="ARBA" id="ARBA00006432"/>
    </source>
</evidence>
<dbReference type="Proteomes" id="UP001519460">
    <property type="component" value="Unassembled WGS sequence"/>
</dbReference>
<dbReference type="Gene3D" id="3.40.50.12780">
    <property type="entry name" value="N-terminal domain of ligase-like"/>
    <property type="match status" value="1"/>
</dbReference>
<dbReference type="InterPro" id="IPR000873">
    <property type="entry name" value="AMP-dep_synth/lig_dom"/>
</dbReference>
<dbReference type="PANTHER" id="PTHR43201:SF8">
    <property type="entry name" value="ACYL-COA SYNTHETASE FAMILY MEMBER 3"/>
    <property type="match status" value="1"/>
</dbReference>
<dbReference type="PROSITE" id="PS00455">
    <property type="entry name" value="AMP_BINDING"/>
    <property type="match status" value="1"/>
</dbReference>
<evidence type="ECO:0000313" key="6">
    <source>
        <dbReference type="Proteomes" id="UP001519460"/>
    </source>
</evidence>
<keyword evidence="6" id="KW-1185">Reference proteome</keyword>
<dbReference type="Gene3D" id="3.30.300.30">
    <property type="match status" value="1"/>
</dbReference>
<comment type="caution">
    <text evidence="5">The sequence shown here is derived from an EMBL/GenBank/DDBJ whole genome shotgun (WGS) entry which is preliminary data.</text>
</comment>
<feature type="domain" description="AMP-dependent synthetase/ligase" evidence="3">
    <location>
        <begin position="62"/>
        <end position="481"/>
    </location>
</feature>
<dbReference type="Pfam" id="PF13193">
    <property type="entry name" value="AMP-binding_C"/>
    <property type="match status" value="1"/>
</dbReference>
<evidence type="ECO:0000256" key="2">
    <source>
        <dbReference type="ARBA" id="ARBA00022598"/>
    </source>
</evidence>
<dbReference type="FunFam" id="3.40.50.12780:FF:000030">
    <property type="entry name" value="Acyl-CoA synthetase family member 3"/>
    <property type="match status" value="1"/>
</dbReference>
<dbReference type="Pfam" id="PF00501">
    <property type="entry name" value="AMP-binding"/>
    <property type="match status" value="1"/>
</dbReference>
<reference evidence="5 6" key="1">
    <citation type="journal article" date="2023" name="Sci. Data">
        <title>Genome assembly of the Korean intertidal mud-creeper Batillaria attramentaria.</title>
        <authorList>
            <person name="Patra A.K."/>
            <person name="Ho P.T."/>
            <person name="Jun S."/>
            <person name="Lee S.J."/>
            <person name="Kim Y."/>
            <person name="Won Y.J."/>
        </authorList>
    </citation>
    <scope>NUCLEOTIDE SEQUENCE [LARGE SCALE GENOMIC DNA]</scope>
    <source>
        <strain evidence="5">Wonlab-2016</strain>
    </source>
</reference>
<evidence type="ECO:0000259" key="3">
    <source>
        <dbReference type="Pfam" id="PF00501"/>
    </source>
</evidence>
<dbReference type="SUPFAM" id="SSF56801">
    <property type="entry name" value="Acetyl-CoA synthetase-like"/>
    <property type="match status" value="1"/>
</dbReference>
<accession>A0ABD0M378</accession>
<name>A0ABD0M378_9CAEN</name>
<keyword evidence="2" id="KW-0436">Ligase</keyword>
<dbReference type="InterPro" id="IPR025110">
    <property type="entry name" value="AMP-bd_C"/>
</dbReference>
<dbReference type="GO" id="GO:0016874">
    <property type="term" value="F:ligase activity"/>
    <property type="evidence" value="ECO:0007669"/>
    <property type="project" value="UniProtKB-KW"/>
</dbReference>
<comment type="similarity">
    <text evidence="1">Belongs to the ATP-dependent AMP-binding enzyme family.</text>
</comment>
<evidence type="ECO:0000313" key="5">
    <source>
        <dbReference type="EMBL" id="KAK7505813.1"/>
    </source>
</evidence>